<evidence type="ECO:0000259" key="1">
    <source>
        <dbReference type="Pfam" id="PF05699"/>
    </source>
</evidence>
<dbReference type="AlphaFoldDB" id="A0A1S4D526"/>
<dbReference type="RefSeq" id="XP_016508530.1">
    <property type="nucleotide sequence ID" value="XM_016653044.1"/>
</dbReference>
<sequence length="215" mass="25331">MNYDISIPEFDELYVIPGRSHRRVAEYIVSHHYRVEVFYRTIDWQFQELNSRFDEVTIDLLFGVACLNPADSFSNFDIKKILRLAELYPDDFNKYSMVDLQFQLQNYIVDVRDHDKRFSDLRGLSNLSTKLVETKKHGTYPLIFQLVKFALLLPVATAKVERAFSTMKLIKTDLQSRMDDEFLSSCLGPYIEKEVFSLIPDEAIMNTFQNMKTRR</sequence>
<dbReference type="Pfam" id="PF05699">
    <property type="entry name" value="Dimer_Tnp_hAT"/>
    <property type="match status" value="1"/>
</dbReference>
<name>A0A1S4D526_TOBAC</name>
<dbReference type="InterPro" id="IPR055298">
    <property type="entry name" value="AtLOH3-like"/>
</dbReference>
<dbReference type="KEGG" id="nta:107826093"/>
<dbReference type="GO" id="GO:0046983">
    <property type="term" value="F:protein dimerization activity"/>
    <property type="evidence" value="ECO:0007669"/>
    <property type="project" value="InterPro"/>
</dbReference>
<feature type="domain" description="HAT C-terminal dimerisation" evidence="1">
    <location>
        <begin position="135"/>
        <end position="183"/>
    </location>
</feature>
<dbReference type="OMA" id="FYRTIDW"/>
<reference evidence="2" key="1">
    <citation type="journal article" date="2014" name="Nat. Commun.">
        <title>The tobacco genome sequence and its comparison with those of tomato and potato.</title>
        <authorList>
            <person name="Sierro N."/>
            <person name="Battey J.N."/>
            <person name="Ouadi S."/>
            <person name="Bakaher N."/>
            <person name="Bovet L."/>
            <person name="Willig A."/>
            <person name="Goepfert S."/>
            <person name="Peitsch M.C."/>
            <person name="Ivanov N.V."/>
        </authorList>
    </citation>
    <scope>NUCLEOTIDE SEQUENCE [LARGE SCALE GENOMIC DNA]</scope>
</reference>
<organism evidence="2 3">
    <name type="scientific">Nicotiana tabacum</name>
    <name type="common">Common tobacco</name>
    <dbReference type="NCBI Taxonomy" id="4097"/>
    <lineage>
        <taxon>Eukaryota</taxon>
        <taxon>Viridiplantae</taxon>
        <taxon>Streptophyta</taxon>
        <taxon>Embryophyta</taxon>
        <taxon>Tracheophyta</taxon>
        <taxon>Spermatophyta</taxon>
        <taxon>Magnoliopsida</taxon>
        <taxon>eudicotyledons</taxon>
        <taxon>Gunneridae</taxon>
        <taxon>Pentapetalae</taxon>
        <taxon>asterids</taxon>
        <taxon>lamiids</taxon>
        <taxon>Solanales</taxon>
        <taxon>Solanaceae</taxon>
        <taxon>Nicotianoideae</taxon>
        <taxon>Nicotianeae</taxon>
        <taxon>Nicotiana</taxon>
    </lineage>
</organism>
<reference evidence="3" key="2">
    <citation type="submission" date="2025-08" db="UniProtKB">
        <authorList>
            <consortium name="RefSeq"/>
        </authorList>
    </citation>
    <scope>IDENTIFICATION</scope>
    <source>
        <tissue evidence="3">Leaf</tissue>
    </source>
</reference>
<dbReference type="PANTHER" id="PTHR11697:SF230">
    <property type="entry name" value="ZINC FINGER, MYM DOMAIN CONTAINING 1"/>
    <property type="match status" value="1"/>
</dbReference>
<dbReference type="Proteomes" id="UP000790787">
    <property type="component" value="Chromosome 9"/>
</dbReference>
<dbReference type="OrthoDB" id="118159at2759"/>
<protein>
    <submittedName>
        <fullName evidence="3">Uncharacterized protein LOC107826093</fullName>
    </submittedName>
</protein>
<accession>A0A1S4D526</accession>
<dbReference type="PANTHER" id="PTHR11697">
    <property type="entry name" value="GENERAL TRANSCRIPTION FACTOR 2-RELATED ZINC FINGER PROTEIN"/>
    <property type="match status" value="1"/>
</dbReference>
<evidence type="ECO:0000313" key="2">
    <source>
        <dbReference type="Proteomes" id="UP000790787"/>
    </source>
</evidence>
<proteinExistence type="predicted"/>
<keyword evidence="2" id="KW-1185">Reference proteome</keyword>
<dbReference type="STRING" id="4097.A0A1S4D526"/>
<dbReference type="SUPFAM" id="SSF53098">
    <property type="entry name" value="Ribonuclease H-like"/>
    <property type="match status" value="1"/>
</dbReference>
<dbReference type="InterPro" id="IPR012337">
    <property type="entry name" value="RNaseH-like_sf"/>
</dbReference>
<dbReference type="PaxDb" id="4097-A0A1S4D526"/>
<evidence type="ECO:0000313" key="3">
    <source>
        <dbReference type="RefSeq" id="XP_016508530.1"/>
    </source>
</evidence>
<dbReference type="GeneID" id="107826093"/>
<dbReference type="InterPro" id="IPR008906">
    <property type="entry name" value="HATC_C_dom"/>
</dbReference>
<gene>
    <name evidence="3" type="primary">LOC107826093</name>
</gene>